<organism evidence="1">
    <name type="scientific">hydrothermal vent metagenome</name>
    <dbReference type="NCBI Taxonomy" id="652676"/>
    <lineage>
        <taxon>unclassified sequences</taxon>
        <taxon>metagenomes</taxon>
        <taxon>ecological metagenomes</taxon>
    </lineage>
</organism>
<dbReference type="AlphaFoldDB" id="A0A3B1E7A3"/>
<gene>
    <name evidence="1" type="ORF">MNBD_PLANCTO03-2423</name>
</gene>
<evidence type="ECO:0000313" key="1">
    <source>
        <dbReference type="EMBL" id="VAX39417.1"/>
    </source>
</evidence>
<name>A0A3B1E7A3_9ZZZZ</name>
<dbReference type="EMBL" id="UOGK01000234">
    <property type="protein sequence ID" value="VAX39417.1"/>
    <property type="molecule type" value="Genomic_DNA"/>
</dbReference>
<reference evidence="1" key="1">
    <citation type="submission" date="2018-06" db="EMBL/GenBank/DDBJ databases">
        <authorList>
            <person name="Zhirakovskaya E."/>
        </authorList>
    </citation>
    <scope>NUCLEOTIDE SEQUENCE</scope>
</reference>
<proteinExistence type="predicted"/>
<sequence length="50" mass="5393">MLARVRSSLLQGIDALPCEVEVDFDPTAIEKQLIVGLPDAAVKESLERVG</sequence>
<protein>
    <submittedName>
        <fullName evidence="1">Uncharacterized protein</fullName>
    </submittedName>
</protein>
<feature type="non-terminal residue" evidence="1">
    <location>
        <position position="50"/>
    </location>
</feature>
<accession>A0A3B1E7A3</accession>